<sequence>MRNVLLSLSVLAALAAGGCNSLQYMMYLFAPPAPTKTIKAEYDMRGKHVAVVVFAGPETLLDYHQAQVEVFDALAAELKRKVRGVSLVDIRRVMRYQDENPRWDAEPPEKLCRIFSCDTVLLVSLIEFATREPGSIHLARGRILAEASTYEPRRVVKGVARGGCVWRSKTIRVVYPAKTPVGLPAGDDWRLRVETAKVFAAELAKNFYKHKVPKQP</sequence>
<evidence type="ECO:0000313" key="1">
    <source>
        <dbReference type="EMBL" id="KKL77935.1"/>
    </source>
</evidence>
<comment type="caution">
    <text evidence="1">The sequence shown here is derived from an EMBL/GenBank/DDBJ whole genome shotgun (WGS) entry which is preliminary data.</text>
</comment>
<proteinExistence type="predicted"/>
<dbReference type="EMBL" id="LAZR01023607">
    <property type="protein sequence ID" value="KKL77935.1"/>
    <property type="molecule type" value="Genomic_DNA"/>
</dbReference>
<name>A0A0F9H8D6_9ZZZZ</name>
<protein>
    <submittedName>
        <fullName evidence="1">Uncharacterized protein</fullName>
    </submittedName>
</protein>
<gene>
    <name evidence="1" type="ORF">LCGC14_2029920</name>
</gene>
<dbReference type="AlphaFoldDB" id="A0A0F9H8D6"/>
<organism evidence="1">
    <name type="scientific">marine sediment metagenome</name>
    <dbReference type="NCBI Taxonomy" id="412755"/>
    <lineage>
        <taxon>unclassified sequences</taxon>
        <taxon>metagenomes</taxon>
        <taxon>ecological metagenomes</taxon>
    </lineage>
</organism>
<reference evidence="1" key="1">
    <citation type="journal article" date="2015" name="Nature">
        <title>Complex archaea that bridge the gap between prokaryotes and eukaryotes.</title>
        <authorList>
            <person name="Spang A."/>
            <person name="Saw J.H."/>
            <person name="Jorgensen S.L."/>
            <person name="Zaremba-Niedzwiedzka K."/>
            <person name="Martijn J."/>
            <person name="Lind A.E."/>
            <person name="van Eijk R."/>
            <person name="Schleper C."/>
            <person name="Guy L."/>
            <person name="Ettema T.J."/>
        </authorList>
    </citation>
    <scope>NUCLEOTIDE SEQUENCE</scope>
</reference>
<accession>A0A0F9H8D6</accession>
<dbReference type="PROSITE" id="PS51257">
    <property type="entry name" value="PROKAR_LIPOPROTEIN"/>
    <property type="match status" value="1"/>
</dbReference>